<evidence type="ECO:0000313" key="3">
    <source>
        <dbReference type="EMBL" id="KAK2079548.1"/>
    </source>
</evidence>
<accession>A0AAD9MMF2</accession>
<comment type="caution">
    <text evidence="3">The sequence shown here is derived from an EMBL/GenBank/DDBJ whole genome shotgun (WGS) entry which is preliminary data.</text>
</comment>
<reference evidence="3" key="1">
    <citation type="submission" date="2021-01" db="EMBL/GenBank/DDBJ databases">
        <authorList>
            <person name="Eckstrom K.M.E."/>
        </authorList>
    </citation>
    <scope>NUCLEOTIDE SEQUENCE</scope>
    <source>
        <strain evidence="3">UVCC 0001</strain>
    </source>
</reference>
<organism evidence="3 4">
    <name type="scientific">Prototheca wickerhamii</name>
    <dbReference type="NCBI Taxonomy" id="3111"/>
    <lineage>
        <taxon>Eukaryota</taxon>
        <taxon>Viridiplantae</taxon>
        <taxon>Chlorophyta</taxon>
        <taxon>core chlorophytes</taxon>
        <taxon>Trebouxiophyceae</taxon>
        <taxon>Chlorellales</taxon>
        <taxon>Chlorellaceae</taxon>
        <taxon>Prototheca</taxon>
    </lineage>
</organism>
<sequence>MPHDPEKILDQAVEDMQGDLIRLRQAAAEVTAAQRRLEAKRASAAETAAEWYRRAELALGKGDEELAREALARRKSYAATAAQLEGQLAAQGKAVSTITGNMRMLEGKLQEARLKKDTLKARAQSARSARQIQDMVAGINTGSALGAFEKMEERVMAMESEAEAAALLAAPDEDLESRFKALEAGNVDDDLAELRQSLAAAAPRKEASLGGEGRGGRVLSPCLWIVRLTGKVGTHPFCACTPLLNHSCCVHSSPPCCCQLPPGRPVKEAIDHELEELRRNRRYY</sequence>
<protein>
    <submittedName>
        <fullName evidence="3">Uncharacterized protein</fullName>
    </submittedName>
</protein>
<dbReference type="EMBL" id="JASFZW010000002">
    <property type="protein sequence ID" value="KAK2079548.1"/>
    <property type="molecule type" value="Genomic_DNA"/>
</dbReference>
<keyword evidence="2" id="KW-0175">Coiled coil</keyword>
<comment type="similarity">
    <text evidence="1">Belongs to the PspA/Vipp/IM30 family.</text>
</comment>
<name>A0AAD9MMF2_PROWI</name>
<feature type="coiled-coil region" evidence="2">
    <location>
        <begin position="102"/>
        <end position="168"/>
    </location>
</feature>
<keyword evidence="4" id="KW-1185">Reference proteome</keyword>
<evidence type="ECO:0000256" key="2">
    <source>
        <dbReference type="SAM" id="Coils"/>
    </source>
</evidence>
<dbReference type="Pfam" id="PF04012">
    <property type="entry name" value="PspA_IM30"/>
    <property type="match status" value="1"/>
</dbReference>
<dbReference type="AlphaFoldDB" id="A0AAD9MMF2"/>
<evidence type="ECO:0000256" key="1">
    <source>
        <dbReference type="ARBA" id="ARBA00043985"/>
    </source>
</evidence>
<dbReference type="InterPro" id="IPR007157">
    <property type="entry name" value="PspA_VIPP1"/>
</dbReference>
<dbReference type="PANTHER" id="PTHR31088">
    <property type="entry name" value="MEMBRANE-ASSOCIATED PROTEIN VIPP1, CHLOROPLASTIC"/>
    <property type="match status" value="1"/>
</dbReference>
<dbReference type="Proteomes" id="UP001255856">
    <property type="component" value="Unassembled WGS sequence"/>
</dbReference>
<gene>
    <name evidence="3" type="ORF">QBZ16_001942</name>
</gene>
<evidence type="ECO:0000313" key="4">
    <source>
        <dbReference type="Proteomes" id="UP001255856"/>
    </source>
</evidence>
<dbReference type="PANTHER" id="PTHR31088:SF6">
    <property type="entry name" value="PHAGE SHOCK PROTEIN A"/>
    <property type="match status" value="1"/>
</dbReference>
<proteinExistence type="inferred from homology"/>